<dbReference type="InterPro" id="IPR007730">
    <property type="entry name" value="SPOR-like_dom"/>
</dbReference>
<protein>
    <submittedName>
        <fullName evidence="2">Sporulation domain protein</fullName>
    </submittedName>
</protein>
<gene>
    <name evidence="2" type="ordered locus">Ctha_1065</name>
</gene>
<dbReference type="Pfam" id="PF05036">
    <property type="entry name" value="SPOR"/>
    <property type="match status" value="1"/>
</dbReference>
<reference evidence="2 3" key="1">
    <citation type="submission" date="2008-06" db="EMBL/GenBank/DDBJ databases">
        <title>Complete sequence of Chloroherpeton thalassium ATCC 35110.</title>
        <authorList>
            <consortium name="US DOE Joint Genome Institute"/>
            <person name="Lucas S."/>
            <person name="Copeland A."/>
            <person name="Lapidus A."/>
            <person name="Glavina del Rio T."/>
            <person name="Dalin E."/>
            <person name="Tice H."/>
            <person name="Bruce D."/>
            <person name="Goodwin L."/>
            <person name="Pitluck S."/>
            <person name="Schmutz J."/>
            <person name="Larimer F."/>
            <person name="Land M."/>
            <person name="Hauser L."/>
            <person name="Kyrpides N."/>
            <person name="Mikhailova N."/>
            <person name="Liu Z."/>
            <person name="Li T."/>
            <person name="Zhao F."/>
            <person name="Overmann J."/>
            <person name="Bryant D.A."/>
            <person name="Richardson P."/>
        </authorList>
    </citation>
    <scope>NUCLEOTIDE SEQUENCE [LARGE SCALE GENOMIC DNA]</scope>
    <source>
        <strain evidence="3">ATCC 35110 / GB-78</strain>
    </source>
</reference>
<dbReference type="eggNOG" id="COG3087">
    <property type="taxonomic scope" value="Bacteria"/>
</dbReference>
<dbReference type="PROSITE" id="PS51724">
    <property type="entry name" value="SPOR"/>
    <property type="match status" value="1"/>
</dbReference>
<dbReference type="GO" id="GO:0042834">
    <property type="term" value="F:peptidoglycan binding"/>
    <property type="evidence" value="ECO:0007669"/>
    <property type="project" value="InterPro"/>
</dbReference>
<proteinExistence type="predicted"/>
<dbReference type="EMBL" id="CP001100">
    <property type="protein sequence ID" value="ACF13529.1"/>
    <property type="molecule type" value="Genomic_DNA"/>
</dbReference>
<dbReference type="Proteomes" id="UP000001208">
    <property type="component" value="Chromosome"/>
</dbReference>
<evidence type="ECO:0000313" key="2">
    <source>
        <dbReference type="EMBL" id="ACF13529.1"/>
    </source>
</evidence>
<dbReference type="KEGG" id="cts:Ctha_1065"/>
<evidence type="ECO:0000259" key="1">
    <source>
        <dbReference type="PROSITE" id="PS51724"/>
    </source>
</evidence>
<keyword evidence="3" id="KW-1185">Reference proteome</keyword>
<dbReference type="AlphaFoldDB" id="B3QY01"/>
<organism evidence="2 3">
    <name type="scientific">Chloroherpeton thalassium (strain ATCC 35110 / GB-78)</name>
    <dbReference type="NCBI Taxonomy" id="517418"/>
    <lineage>
        <taxon>Bacteria</taxon>
        <taxon>Pseudomonadati</taxon>
        <taxon>Chlorobiota</taxon>
        <taxon>Chlorobiia</taxon>
        <taxon>Chlorobiales</taxon>
        <taxon>Chloroherpetonaceae</taxon>
        <taxon>Chloroherpeton</taxon>
    </lineage>
</organism>
<name>B3QY01_CHLT3</name>
<sequence length="171" mass="19433">MTELILKSATTGNFEALEKLKSLSLEKDEEMMLNALLEEDGQVAVAMYKQFLIIYPNSSLGSLSRARIMEYNTALKDEQAELVPAPEKSEQKPATPEVRYTLQFGSFSTEENAARFAQKFPRNVPVKIIKVTDDFGRVSHKVRWDGYTVTREAIDRFAEKVPFDSFVVEDN</sequence>
<accession>B3QY01</accession>
<dbReference type="STRING" id="517418.Ctha_1065"/>
<dbReference type="HOGENOM" id="CLU_1560215_0_0_10"/>
<feature type="domain" description="SPOR" evidence="1">
    <location>
        <begin position="94"/>
        <end position="171"/>
    </location>
</feature>
<evidence type="ECO:0000313" key="3">
    <source>
        <dbReference type="Proteomes" id="UP000001208"/>
    </source>
</evidence>